<dbReference type="InterPro" id="IPR032710">
    <property type="entry name" value="NTF2-like_dom_sf"/>
</dbReference>
<dbReference type="InterPro" id="IPR037401">
    <property type="entry name" value="SnoaL-like"/>
</dbReference>
<dbReference type="PANTHER" id="PTHR34957">
    <property type="entry name" value="NUCLEAR TRANSPORT FACTOR 2 (NTF2) FAMILY PROTEIN"/>
    <property type="match status" value="1"/>
</dbReference>
<gene>
    <name evidence="2" type="ORF">ACG01O_14695</name>
</gene>
<protein>
    <submittedName>
        <fullName evidence="2">YybH family protein</fullName>
    </submittedName>
</protein>
<dbReference type="EMBL" id="JBIGIB010000004">
    <property type="protein sequence ID" value="MFG6467872.1"/>
    <property type="molecule type" value="Genomic_DNA"/>
</dbReference>
<dbReference type="RefSeq" id="WP_394385746.1">
    <property type="nucleotide sequence ID" value="NZ_JBIGIB010000004.1"/>
</dbReference>
<feature type="domain" description="SnoaL-like" evidence="1">
    <location>
        <begin position="20"/>
        <end position="134"/>
    </location>
</feature>
<name>A0ABW7H0W8_9BURK</name>
<accession>A0ABW7H0W8</accession>
<comment type="caution">
    <text evidence="2">The sequence shown here is derived from an EMBL/GenBank/DDBJ whole genome shotgun (WGS) entry which is preliminary data.</text>
</comment>
<dbReference type="PANTHER" id="PTHR34957:SF1">
    <property type="entry name" value="NUCLEAR TRANSPORT FACTOR 2 (NTF2) FAMILY PROTEIN"/>
    <property type="match status" value="1"/>
</dbReference>
<dbReference type="SUPFAM" id="SSF54427">
    <property type="entry name" value="NTF2-like"/>
    <property type="match status" value="1"/>
</dbReference>
<organism evidence="2 3">
    <name type="scientific">Pelomonas baiyunensis</name>
    <dbReference type="NCBI Taxonomy" id="3299026"/>
    <lineage>
        <taxon>Bacteria</taxon>
        <taxon>Pseudomonadati</taxon>
        <taxon>Pseudomonadota</taxon>
        <taxon>Betaproteobacteria</taxon>
        <taxon>Burkholderiales</taxon>
        <taxon>Sphaerotilaceae</taxon>
        <taxon>Roseateles</taxon>
    </lineage>
</organism>
<evidence type="ECO:0000259" key="1">
    <source>
        <dbReference type="Pfam" id="PF13474"/>
    </source>
</evidence>
<sequence length="151" mass="16343">MPQSAAKTAALLASPDDTEAQFYEALQHGDLDHLMALWADDEEIACVHPGGPRLVGMIAIRAAFEAVFQRGVVSVHPERVRRLHSGDCAIHHVLERVQLHADDKGHTPTAWVIATNVYLKTALGWRLVLHHASPGSAGDVQELVADAGTLH</sequence>
<evidence type="ECO:0000313" key="2">
    <source>
        <dbReference type="EMBL" id="MFG6467872.1"/>
    </source>
</evidence>
<evidence type="ECO:0000313" key="3">
    <source>
        <dbReference type="Proteomes" id="UP001606303"/>
    </source>
</evidence>
<proteinExistence type="predicted"/>
<dbReference type="Gene3D" id="3.10.450.50">
    <property type="match status" value="1"/>
</dbReference>
<reference evidence="2 3" key="1">
    <citation type="submission" date="2024-08" db="EMBL/GenBank/DDBJ databases">
        <authorList>
            <person name="Lu H."/>
        </authorList>
    </citation>
    <scope>NUCLEOTIDE SEQUENCE [LARGE SCALE GENOMIC DNA]</scope>
    <source>
        <strain evidence="2 3">BYS87W</strain>
    </source>
</reference>
<keyword evidence="3" id="KW-1185">Reference proteome</keyword>
<dbReference type="Proteomes" id="UP001606303">
    <property type="component" value="Unassembled WGS sequence"/>
</dbReference>
<dbReference type="Pfam" id="PF13474">
    <property type="entry name" value="SnoaL_3"/>
    <property type="match status" value="1"/>
</dbReference>